<reference evidence="1" key="1">
    <citation type="journal article" date="2021" name="Proc. Natl. Acad. Sci. U.S.A.">
        <title>A Catalog of Tens of Thousands of Viruses from Human Metagenomes Reveals Hidden Associations with Chronic Diseases.</title>
        <authorList>
            <person name="Tisza M.J."/>
            <person name="Buck C.B."/>
        </authorList>
    </citation>
    <scope>NUCLEOTIDE SEQUENCE</scope>
    <source>
        <strain evidence="1">CtBM815</strain>
    </source>
</reference>
<dbReference type="EMBL" id="BK059109">
    <property type="protein sequence ID" value="DAE31475.1"/>
    <property type="molecule type" value="Genomic_DNA"/>
</dbReference>
<proteinExistence type="predicted"/>
<evidence type="ECO:0000313" key="1">
    <source>
        <dbReference type="EMBL" id="DAE31475.1"/>
    </source>
</evidence>
<sequence>MFLIRLDMQKSRSTEYLTKVFRQSLERMA</sequence>
<organism evidence="1">
    <name type="scientific">virus sp. ctBM815</name>
    <dbReference type="NCBI Taxonomy" id="2825806"/>
    <lineage>
        <taxon>Viruses</taxon>
    </lineage>
</organism>
<protein>
    <submittedName>
        <fullName evidence="1">Uncharacterized protein</fullName>
    </submittedName>
</protein>
<name>A0A8S5RJW9_9VIRU</name>
<accession>A0A8S5RJW9</accession>